<reference evidence="1 2" key="1">
    <citation type="submission" date="2016-08" db="EMBL/GenBank/DDBJ databases">
        <title>A Parts List for Fungal Cellulosomes Revealed by Comparative Genomics.</title>
        <authorList>
            <consortium name="DOE Joint Genome Institute"/>
            <person name="Haitjema C.H."/>
            <person name="Gilmore S.P."/>
            <person name="Henske J.K."/>
            <person name="Solomon K.V."/>
            <person name="De Groot R."/>
            <person name="Kuo A."/>
            <person name="Mondo S.J."/>
            <person name="Salamov A.A."/>
            <person name="Labutti K."/>
            <person name="Zhao Z."/>
            <person name="Chiniquy J."/>
            <person name="Barry K."/>
            <person name="Brewer H.M."/>
            <person name="Purvine S.O."/>
            <person name="Wright A.T."/>
            <person name="Boxma B."/>
            <person name="Van Alen T."/>
            <person name="Hackstein J.H."/>
            <person name="Baker S.E."/>
            <person name="Grigoriev I.V."/>
            <person name="O'Malley M.A."/>
        </authorList>
    </citation>
    <scope>NUCLEOTIDE SEQUENCE [LARGE SCALE GENOMIC DNA]</scope>
    <source>
        <strain evidence="1 2">S4</strain>
    </source>
</reference>
<keyword evidence="2" id="KW-1185">Reference proteome</keyword>
<name>A0A1Y1WQA8_9FUNG</name>
<organism evidence="1 2">
    <name type="scientific">Anaeromyces robustus</name>
    <dbReference type="NCBI Taxonomy" id="1754192"/>
    <lineage>
        <taxon>Eukaryota</taxon>
        <taxon>Fungi</taxon>
        <taxon>Fungi incertae sedis</taxon>
        <taxon>Chytridiomycota</taxon>
        <taxon>Chytridiomycota incertae sedis</taxon>
        <taxon>Neocallimastigomycetes</taxon>
        <taxon>Neocallimastigales</taxon>
        <taxon>Neocallimastigaceae</taxon>
        <taxon>Anaeromyces</taxon>
    </lineage>
</organism>
<accession>A0A1Y1WQA8</accession>
<reference evidence="1 2" key="2">
    <citation type="submission" date="2016-08" db="EMBL/GenBank/DDBJ databases">
        <title>Pervasive Adenine N6-methylation of Active Genes in Fungi.</title>
        <authorList>
            <consortium name="DOE Joint Genome Institute"/>
            <person name="Mondo S.J."/>
            <person name="Dannebaum R.O."/>
            <person name="Kuo R.C."/>
            <person name="Labutti K."/>
            <person name="Haridas S."/>
            <person name="Kuo A."/>
            <person name="Salamov A."/>
            <person name="Ahrendt S.R."/>
            <person name="Lipzen A."/>
            <person name="Sullivan W."/>
            <person name="Andreopoulos W.B."/>
            <person name="Clum A."/>
            <person name="Lindquist E."/>
            <person name="Daum C."/>
            <person name="Ramamoorthy G.K."/>
            <person name="Gryganskyi A."/>
            <person name="Culley D."/>
            <person name="Magnuson J.K."/>
            <person name="James T.Y."/>
            <person name="O'Malley M.A."/>
            <person name="Stajich J.E."/>
            <person name="Spatafora J.W."/>
            <person name="Visel A."/>
            <person name="Grigoriev I.V."/>
        </authorList>
    </citation>
    <scope>NUCLEOTIDE SEQUENCE [LARGE SCALE GENOMIC DNA]</scope>
    <source>
        <strain evidence="1 2">S4</strain>
    </source>
</reference>
<dbReference type="EMBL" id="MCFG01000356">
    <property type="protein sequence ID" value="ORX75446.1"/>
    <property type="molecule type" value="Genomic_DNA"/>
</dbReference>
<proteinExistence type="predicted"/>
<sequence length="3393" mass="371859">MIIISKFLLCNSEKSNPRITNSKSFGFTIGYEALDSNVFTKISDISNVRIEDNNNNILYKLFVVNCQGGRCTRTSKVVTDDSGHSYLISDDVTENRKIIKVGGNYNVPLAELVSCIEEEVEIYVVNRNKIYAQTTSGTFCLVLGNEVELSETEDNLVKIIKNNQLEIIKDIEEDILGNKSLYRLFIVKYRNGDWVREAGEITDSNGFYYKISGTDETTNKQVIIDLKDNCEGKTITKDEVACTEAVNSSKDITNYCIFKDTSDTNNIKYILYGFEEGATENGCKVTGELENNGDNVVRIKSTKEFEIITDSEVATDIASKQVVENENDYILKKLFVVNCNGNGCTRVKRKITDSVGLYYEISATKETENEKLKISIVNNCDDKTFSQSEIACTDNTNSNKDITNYCINTNDNLIYGFEDGATENGCKVTTEELSTTGDNLVRIINYKEFEILDDESSLNIKEDKLLYRLFIIRNNQGNWERGTGEIMDSTDVTYRITNDETKNEKVVLQINNNCNGKIFENNEVACTDDSNSSKDITHYCIHSDRFIYGFEDGATTGGCKVTDNPFEYSRNIVEIIGNKQFKIIENILAEKPIEDKDDYILKKLFIISCDRGGNCSRGTAKVKDSIGYTYDIKTDETENEKMIVKIESSCDGINIDYSESCNSESIITNYCIFGCFILGYNKNNNNAENKGCNVMNLHEYNFLYSNKKNIVKITEYHKFDIVEASDLKIEEDNLLYRIFIVNCDVHNCERTGGEITDSTGKSFNIDAQDETKNSKSKIVINSSSDSECQGVTISEQEESCNNESITKYCILSEDNHIHGIYSGSNTCKVTDEEASANVSNVYKISSTKKFEKISDPSSLSIESDEILKKLFIVNCGSEVGSCKRGIGEVTDSTNYSFKIAEDEKENKKIVCGNDNIFINDDGKLAVRNDCTAGYYLMRNGGKVLNAKEECSGNKSKCKLHYCEGNSETCTEISTNMGYALYRRDGETYLQCNGTGCTTINLSDIQTSDVGKCGAGEVGKFVKPESSNSITNFCEMETEGGTGIGKSFIENSFSYYLLTSPSSDTVFKGNVLVRVGKNSIININDEGYYLDSKTSDQTLSNTLIHCDDDVCNFVEAKNGEIYLNKLRTNLATSLIECSTGSGCAQKSPAPTDGQYYLDAGEKLLIKCRSSGCDYVMDANGYYIYDASGKKLISCIEGTCEMINGVGYYINAGQSNSKQLINCGGSNCVETVVAAGTYENSGMTLRDKEILCTGDRCFVKSYANNYYFNNDDVKARCQPVYSGSKLTISVICNVGYYLLSRDSVSAVTTVSQCTNVNKCDLRLCKTANGSTACATTNLTGYTIFAYDKSLLKCATNECESVASANGYYVNGDQTGRDKLIKCVKGVCESVVPSKGYYINGGDSSKPIVFTDGVITEIDINPTNVSGVMAIDCNKNAGKIKKDKRNICKGKGNVSMTSTTEGYYLIKLSSGTVLGHKGSEVIVKIGNGAAVVVSNIGYYINADSDTNINKPILKCVNTGSGEGEAISKTDTIFKTDCSKSVSGGLITKSSVYKYFCPSRQAMEVDFSSVTEGYEVITLETTSTVFEPQDSTSKNVLVKYGKDSVRVVDMSDPTWGKGVGYFVNGLKDSAKSLIQCDGRICKVIEAPGKGYYLNSGEGNEKQPFISYDGTNVRLVDNSTIYNSCKKANDGGVAIMGDTINFCPTRQNDKSMDMGDPTTLNYYLVDVAKGQKSLYINSNVASPVHQKILVKAQGHQVTVVENPSGYYLNSGSDKDTLPVIRCIQGTCEGLTKSNFKITTSCTGSAYNLVYATDQYKFCKDSSSDVIPLTGESYKFISVPEGTFTPFTGEYEIYEGIDVDVLIRISAGAVELINKNGYYVYGTKVIKCKNGLFKTISTPTSTKVYFVNSGSGEPIIKCTTTDNCESTTVTADSYYPNYDEKSTVIYCETTESCKTIKPEDGYYIYDTDKTMKYDGRSGYKELDIPMDSCSDDRGGLLHNDAKKVCTGLNSNVFTVSTIDIYQLVEIKYSIDFPFNIDGKSVGDTVKILLKTTTNFMSIVSNPRKGYYLKSSTERVLIYCDNNGCEELIVGNKGYFLNAGDADVLPIIYCNGSNCVKKEITEADVVSSSSGCSISHLLLDANSDIKSVCLTDAENSDVNITGDEVKYYIFTVDNSDDALNAKVTTLSGKVVTEDKVDLVLKVGKMAVMVETSWESNKYKYYLNSGNNSSSKPLITCLTSSTTCSTTTGRSNRYFINGAGTEGKPLIHCTSKTNCIEEEAKAVSYYITGNPGNYGIIKCSDANTCEAIDISAQTNGIIEQTNCVNANAVLNSDPTTDAKLCKDDSENVVNLSSTEGNGYYLISITGEVSGRNDAFFTGNEAKSVLIKKENNSVWVVTEEDTYAIPNGTATTNYVVVEEDGISYPIQGYYKVDESFLKCDGSSCTSATFETSCNGEGILATNAQGKTSLCKANEDSNPIDITGDSEKYYLIETTGTTVFGDLGKKIIKVGKGSAFLVSNPKGVYLDGGNTDNKMFIQSNKSLLLVTDVKKGYYLNGHGNTLFYCENDSESCVTIAEPRIGYYYNNGDPDNIIACKQNGDVVKCKKEAMVSNNCSQGNYGKINQSDKTVCNGGTGIDISAATEYFYIINNIVADTPFSNPTHKALVRIGKYSAVMVTPGEGYYYITTISTIMKCTGTTVNSCTNYGSLAKGYYLQKEGKTVRVIGCTYSDGYTCTVEDVVTKFTAGKIMKDSNDNKYKYCHKVNTKETKTEIIAGDTGKEHMILPKPTAGDYSSVTTNNILLLNGNNAVIFIDAPTGAANYKGYYINNDKNKSSFPLIKFEGVAADGGSFSMVSSVSSGYYESILEATDGNKIIVCDSSSSDCLLKSGGQGYYINEGDKEINTIIKCNGSTCTGITVTVAADTYDVKNADGCSSAAEGKLLVGTSKFCIDDSTALDLNSASEALYLVNGKENSAFPDDIGLLRTGNQAIVLQEAIKGYYLNGGADKDQNPVIKYNGSTYSTIASRDITGRNCTASDINSFVGGLIMDENRNIYICLDESVQGKIQIKREGTTTYHQIFKLDSGTNAVLGTTGHDVLVRKGSLYVNLVADAASDLVEINKLYVDSMSHVLKDSVTYTECATDQSVTQYTISSNEIESYKACDKKCDLTDLEHPSGCKIGYYLARKDNREIIVSPSIEGDLYECTADNQCKKLQQGTPTGYLVNNGMDETNGIPFILCTFNSIGEKECKLPSITGTETCVDGIGHIYKKTESSGKTTYKICLDKKAIEGDDGIAIDPEAKVSYFVSMSEPNIFTRGRLLSYAIVDFNHGNITIRKDSICPCFFHRKYKYTDANNKIEESVVNEQSNEKVYDGTIYEFEWIASEKEQDDDTTIINYYLLKDSKVMA</sequence>
<gene>
    <name evidence="1" type="ORF">BCR32DRAFT_271902</name>
</gene>
<protein>
    <recommendedName>
        <fullName evidence="3">Scaffoldin</fullName>
    </recommendedName>
</protein>
<evidence type="ECO:0000313" key="2">
    <source>
        <dbReference type="Proteomes" id="UP000193944"/>
    </source>
</evidence>
<dbReference type="Proteomes" id="UP000193944">
    <property type="component" value="Unassembled WGS sequence"/>
</dbReference>
<comment type="caution">
    <text evidence="1">The sequence shown here is derived from an EMBL/GenBank/DDBJ whole genome shotgun (WGS) entry which is preliminary data.</text>
</comment>
<evidence type="ECO:0000313" key="1">
    <source>
        <dbReference type="EMBL" id="ORX75446.1"/>
    </source>
</evidence>
<evidence type="ECO:0008006" key="3">
    <source>
        <dbReference type="Google" id="ProtNLM"/>
    </source>
</evidence>